<keyword evidence="5" id="KW-0238">DNA-binding</keyword>
<dbReference type="EMBL" id="JBFOLK010000014">
    <property type="protein sequence ID" value="KAL2460254.1"/>
    <property type="molecule type" value="Genomic_DNA"/>
</dbReference>
<comment type="caution">
    <text evidence="10">The sequence shown here is derived from an EMBL/GenBank/DDBJ whole genome shotgun (WGS) entry which is preliminary data.</text>
</comment>
<evidence type="ECO:0000256" key="4">
    <source>
        <dbReference type="ARBA" id="ARBA00023015"/>
    </source>
</evidence>
<feature type="region of interest" description="Disordered" evidence="8">
    <location>
        <begin position="42"/>
        <end position="118"/>
    </location>
</feature>
<keyword evidence="11" id="KW-1185">Reference proteome</keyword>
<feature type="domain" description="Dof-type" evidence="9">
    <location>
        <begin position="17"/>
        <end position="51"/>
    </location>
</feature>
<dbReference type="GO" id="GO:0008270">
    <property type="term" value="F:zinc ion binding"/>
    <property type="evidence" value="ECO:0007669"/>
    <property type="project" value="UniProtKB-KW"/>
</dbReference>
<dbReference type="InterPro" id="IPR045174">
    <property type="entry name" value="Dof"/>
</dbReference>
<dbReference type="GO" id="GO:0003677">
    <property type="term" value="F:DNA binding"/>
    <property type="evidence" value="ECO:0007669"/>
    <property type="project" value="UniProtKB-KW"/>
</dbReference>
<protein>
    <submittedName>
        <fullName evidence="10">Dof-type domain-containing protein</fullName>
    </submittedName>
</protein>
<sequence length="238" mass="25569">MKALVDVLHGNNGYGFNSDPHHFCKSCGRYWTKGGVLLNVPVGGGCRKTKRSKPKTNTSLVADGPSESKSSSYSSSESSSLTVVTKEATPTSAPTGTGAFGASTEVGSPPPSGLSNSTTNIVYNFSDTRFFNMNPQDTNKNPGFDHQPLVNNQQPVRSSRRWTTTLTTSSDDPANNLSFNVADILPSYGWLRQTPHINPSTKMVAPQAEKSEQKGGDFSTLRSSTVWVGVGVKLFFKI</sequence>
<name>A0ABD1PAZ6_9LAMI</name>
<gene>
    <name evidence="10" type="ORF">Adt_43674</name>
</gene>
<feature type="compositionally biased region" description="Low complexity" evidence="8">
    <location>
        <begin position="88"/>
        <end position="104"/>
    </location>
</feature>
<dbReference type="InterPro" id="IPR003851">
    <property type="entry name" value="Znf_Dof"/>
</dbReference>
<keyword evidence="7" id="KW-0539">Nucleus</keyword>
<evidence type="ECO:0000256" key="7">
    <source>
        <dbReference type="ARBA" id="ARBA00023242"/>
    </source>
</evidence>
<evidence type="ECO:0000256" key="6">
    <source>
        <dbReference type="ARBA" id="ARBA00023163"/>
    </source>
</evidence>
<evidence type="ECO:0000259" key="9">
    <source>
        <dbReference type="Pfam" id="PF02701"/>
    </source>
</evidence>
<evidence type="ECO:0000256" key="2">
    <source>
        <dbReference type="ARBA" id="ARBA00022771"/>
    </source>
</evidence>
<dbReference type="PANTHER" id="PTHR31992">
    <property type="entry name" value="DOF ZINC FINGER PROTEIN DOF1.4-RELATED"/>
    <property type="match status" value="1"/>
</dbReference>
<evidence type="ECO:0000313" key="11">
    <source>
        <dbReference type="Proteomes" id="UP001604336"/>
    </source>
</evidence>
<evidence type="ECO:0000256" key="5">
    <source>
        <dbReference type="ARBA" id="ARBA00023125"/>
    </source>
</evidence>
<keyword evidence="4" id="KW-0805">Transcription regulation</keyword>
<keyword evidence="3" id="KW-0862">Zinc</keyword>
<evidence type="ECO:0000256" key="1">
    <source>
        <dbReference type="ARBA" id="ARBA00022723"/>
    </source>
</evidence>
<proteinExistence type="predicted"/>
<keyword evidence="2" id="KW-0863">Zinc-finger</keyword>
<dbReference type="Proteomes" id="UP001604336">
    <property type="component" value="Unassembled WGS sequence"/>
</dbReference>
<dbReference type="Pfam" id="PF02701">
    <property type="entry name" value="Zn_ribbon_Dof"/>
    <property type="match status" value="1"/>
</dbReference>
<organism evidence="10 11">
    <name type="scientific">Abeliophyllum distichum</name>
    <dbReference type="NCBI Taxonomy" id="126358"/>
    <lineage>
        <taxon>Eukaryota</taxon>
        <taxon>Viridiplantae</taxon>
        <taxon>Streptophyta</taxon>
        <taxon>Embryophyta</taxon>
        <taxon>Tracheophyta</taxon>
        <taxon>Spermatophyta</taxon>
        <taxon>Magnoliopsida</taxon>
        <taxon>eudicotyledons</taxon>
        <taxon>Gunneridae</taxon>
        <taxon>Pentapetalae</taxon>
        <taxon>asterids</taxon>
        <taxon>lamiids</taxon>
        <taxon>Lamiales</taxon>
        <taxon>Oleaceae</taxon>
        <taxon>Forsythieae</taxon>
        <taxon>Abeliophyllum</taxon>
    </lineage>
</organism>
<evidence type="ECO:0000256" key="3">
    <source>
        <dbReference type="ARBA" id="ARBA00022833"/>
    </source>
</evidence>
<evidence type="ECO:0000313" key="10">
    <source>
        <dbReference type="EMBL" id="KAL2460254.1"/>
    </source>
</evidence>
<keyword evidence="1" id="KW-0479">Metal-binding</keyword>
<evidence type="ECO:0000256" key="8">
    <source>
        <dbReference type="SAM" id="MobiDB-lite"/>
    </source>
</evidence>
<accession>A0ABD1PAZ6</accession>
<keyword evidence="6" id="KW-0804">Transcription</keyword>
<dbReference type="AlphaFoldDB" id="A0ABD1PAZ6"/>
<feature type="compositionally biased region" description="Low complexity" evidence="8">
    <location>
        <begin position="67"/>
        <end position="80"/>
    </location>
</feature>
<reference evidence="11" key="1">
    <citation type="submission" date="2024-07" db="EMBL/GenBank/DDBJ databases">
        <title>Two chromosome-level genome assemblies of Korean endemic species Abeliophyllum distichum and Forsythia ovata (Oleaceae).</title>
        <authorList>
            <person name="Jang H."/>
        </authorList>
    </citation>
    <scope>NUCLEOTIDE SEQUENCE [LARGE SCALE GENOMIC DNA]</scope>
</reference>